<evidence type="ECO:0000313" key="3">
    <source>
        <dbReference type="Proteomes" id="UP000663853"/>
    </source>
</evidence>
<feature type="compositionally biased region" description="Low complexity" evidence="1">
    <location>
        <begin position="1"/>
        <end position="24"/>
    </location>
</feature>
<evidence type="ECO:0000256" key="1">
    <source>
        <dbReference type="SAM" id="MobiDB-lite"/>
    </source>
</evidence>
<sequence length="380" mass="42243">MKNFTLPDDPLLDEAAAAPSPDSARMSPEPHDEGSGTEDQDRHDGDNEPLRLPNAGSDEGDANAPNMHKRPRLTYHGGERIGGDSNHNHLGPLGRRDNMAAAPNQASLRQYAPGLVSSKKLTERSVQELHRFATSSVPEREMMAFGLNLEMRDMLETVSNAIVSTGVHPDLRKHIKIYTAALFFSPSLPYYSAPRVGTRNKELQRTVLRMLNSCQIANIPPPSNLAATEKVLNTIGNDLTDLRSNVKLELGKRKQGASNVDLGSFVATLTRNTAIKVTKEHYGRVAFLSREYRRWDSRDTSAEGGLANIGFWDWVDSALNKARKKYKNQPTKVNNYITSIIDQDEHLFNKAVGKIANPEERDDWQRQIEEASGVLPIVND</sequence>
<feature type="compositionally biased region" description="Basic and acidic residues" evidence="1">
    <location>
        <begin position="28"/>
        <end position="49"/>
    </location>
</feature>
<protein>
    <submittedName>
        <fullName evidence="2">Uncharacterized protein</fullName>
    </submittedName>
</protein>
<dbReference type="EMBL" id="CAJMXA010003776">
    <property type="protein sequence ID" value="CAE6515140.1"/>
    <property type="molecule type" value="Genomic_DNA"/>
</dbReference>
<proteinExistence type="predicted"/>
<name>A0A8H3D839_9AGAM</name>
<accession>A0A8H3D839</accession>
<dbReference type="Proteomes" id="UP000663853">
    <property type="component" value="Unassembled WGS sequence"/>
</dbReference>
<gene>
    <name evidence="2" type="ORF">RDB_LOCUS135090</name>
</gene>
<organism evidence="2 3">
    <name type="scientific">Rhizoctonia solani</name>
    <dbReference type="NCBI Taxonomy" id="456999"/>
    <lineage>
        <taxon>Eukaryota</taxon>
        <taxon>Fungi</taxon>
        <taxon>Dikarya</taxon>
        <taxon>Basidiomycota</taxon>
        <taxon>Agaricomycotina</taxon>
        <taxon>Agaricomycetes</taxon>
        <taxon>Cantharellales</taxon>
        <taxon>Ceratobasidiaceae</taxon>
        <taxon>Rhizoctonia</taxon>
    </lineage>
</organism>
<evidence type="ECO:0000313" key="2">
    <source>
        <dbReference type="EMBL" id="CAE6515140.1"/>
    </source>
</evidence>
<feature type="region of interest" description="Disordered" evidence="1">
    <location>
        <begin position="1"/>
        <end position="98"/>
    </location>
</feature>
<comment type="caution">
    <text evidence="2">The sequence shown here is derived from an EMBL/GenBank/DDBJ whole genome shotgun (WGS) entry which is preliminary data.</text>
</comment>
<reference evidence="2" key="1">
    <citation type="submission" date="2021-01" db="EMBL/GenBank/DDBJ databases">
        <authorList>
            <person name="Kaushik A."/>
        </authorList>
    </citation>
    <scope>NUCLEOTIDE SEQUENCE</scope>
    <source>
        <strain evidence="2">AG6-10EEA</strain>
    </source>
</reference>
<dbReference type="AlphaFoldDB" id="A0A8H3D839"/>